<protein>
    <submittedName>
        <fullName evidence="1">Uncharacterized protein</fullName>
    </submittedName>
</protein>
<dbReference type="Proteomes" id="UP000198668">
    <property type="component" value="Unassembled WGS sequence"/>
</dbReference>
<dbReference type="EMBL" id="FOQE01000032">
    <property type="protein sequence ID" value="SFH83683.1"/>
    <property type="molecule type" value="Genomic_DNA"/>
</dbReference>
<evidence type="ECO:0000313" key="1">
    <source>
        <dbReference type="EMBL" id="SFH83683.1"/>
    </source>
</evidence>
<sequence>MKTKIIMMVESVLLLLAIISIYGLYQDNQQKEADIQTKQEEIAQLEENLIVQSSGNNTADIAKKTKFVNSAFADYLNYNTDNYRSRFEDMENYFSPSTIEQLSGAGGTESPTISINSSTQNYKTYVNPIEDNSFVFVTDIHYQVEDNEPTVFKNVYLIHLSEEKGQYLIDQVDVFSGTPTNS</sequence>
<keyword evidence="2" id="KW-1185">Reference proteome</keyword>
<organism evidence="1 2">
    <name type="scientific">Pisciglobus halotolerans</name>
    <dbReference type="NCBI Taxonomy" id="745365"/>
    <lineage>
        <taxon>Bacteria</taxon>
        <taxon>Bacillati</taxon>
        <taxon>Bacillota</taxon>
        <taxon>Bacilli</taxon>
        <taxon>Lactobacillales</taxon>
        <taxon>Carnobacteriaceae</taxon>
    </lineage>
</organism>
<dbReference type="AlphaFoldDB" id="A0A1I3DAE7"/>
<evidence type="ECO:0000313" key="2">
    <source>
        <dbReference type="Proteomes" id="UP000198668"/>
    </source>
</evidence>
<gene>
    <name evidence="1" type="ORF">SAMN04489868_13218</name>
</gene>
<name>A0A1I3DAE7_9LACT</name>
<proteinExistence type="predicted"/>
<reference evidence="1 2" key="1">
    <citation type="submission" date="2016-10" db="EMBL/GenBank/DDBJ databases">
        <authorList>
            <person name="de Groot N.N."/>
        </authorList>
    </citation>
    <scope>NUCLEOTIDE SEQUENCE [LARGE SCALE GENOMIC DNA]</scope>
    <source>
        <strain evidence="1 2">DSM 27630</strain>
    </source>
</reference>
<accession>A0A1I3DAE7</accession>